<dbReference type="Proteomes" id="UP000324678">
    <property type="component" value="Chromosome"/>
</dbReference>
<name>A0A5C1YKS2_9MICO</name>
<keyword evidence="3" id="KW-1185">Reference proteome</keyword>
<accession>A0A5C1YKS2</accession>
<dbReference type="Pfam" id="PF00535">
    <property type="entry name" value="Glycos_transf_2"/>
    <property type="match status" value="1"/>
</dbReference>
<keyword evidence="2" id="KW-0808">Transferase</keyword>
<evidence type="ECO:0000313" key="3">
    <source>
        <dbReference type="Proteomes" id="UP000324678"/>
    </source>
</evidence>
<gene>
    <name evidence="2" type="ORF">FLP10_03205</name>
</gene>
<evidence type="ECO:0000259" key="1">
    <source>
        <dbReference type="Pfam" id="PF00535"/>
    </source>
</evidence>
<proteinExistence type="predicted"/>
<protein>
    <submittedName>
        <fullName evidence="2">Glycosyltransferase</fullName>
    </submittedName>
</protein>
<dbReference type="InterPro" id="IPR001173">
    <property type="entry name" value="Glyco_trans_2-like"/>
</dbReference>
<dbReference type="Gene3D" id="3.90.550.10">
    <property type="entry name" value="Spore Coat Polysaccharide Biosynthesis Protein SpsA, Chain A"/>
    <property type="match status" value="1"/>
</dbReference>
<dbReference type="OrthoDB" id="3177103at2"/>
<evidence type="ECO:0000313" key="2">
    <source>
        <dbReference type="EMBL" id="QEO16045.1"/>
    </source>
</evidence>
<dbReference type="SUPFAM" id="SSF53448">
    <property type="entry name" value="Nucleotide-diphospho-sugar transferases"/>
    <property type="match status" value="1"/>
</dbReference>
<reference evidence="2 3" key="1">
    <citation type="submission" date="2019-09" db="EMBL/GenBank/DDBJ databases">
        <title>Genome sequencing of strain KACC 19306.</title>
        <authorList>
            <person name="Heo J."/>
            <person name="Kim S.-J."/>
            <person name="Kim J.-S."/>
            <person name="Hong S.-B."/>
            <person name="Kwon S.-W."/>
        </authorList>
    </citation>
    <scope>NUCLEOTIDE SEQUENCE [LARGE SCALE GENOMIC DNA]</scope>
    <source>
        <strain evidence="2 3">KACC 19306</strain>
    </source>
</reference>
<feature type="domain" description="Glycosyltransferase 2-like" evidence="1">
    <location>
        <begin position="2"/>
        <end position="117"/>
    </location>
</feature>
<dbReference type="GO" id="GO:0016740">
    <property type="term" value="F:transferase activity"/>
    <property type="evidence" value="ECO:0007669"/>
    <property type="project" value="UniProtKB-KW"/>
</dbReference>
<sequence length="292" mass="32426">MMPFYGRPDHLVAAVESVLAQRDDDWSLTVIDDVYPDPEPGRWVAGLSDPRITYLRNAENLGPSGNFRKSVDLMTASHGVIMGCDDVMLPGYVERVAELIRAFPDASVIQPGVEVIDLDGHVHSPIADRTKAAFRPGPGRHGASVVAGESLAASLLRATWTYFPSLVWRVEPLRRHPFRADLGIVQDLPVLLDLVADGGSFVIDREVVFQYRRHEASVSQANHDGTKFAEERLVYAEYGARFRSLGWHRAARAARTRLTSRLHAGRDLASASKSDPDRRRELARHVFGRGVE</sequence>
<dbReference type="KEGG" id="ail:FLP10_03205"/>
<dbReference type="InterPro" id="IPR029044">
    <property type="entry name" value="Nucleotide-diphossugar_trans"/>
</dbReference>
<organism evidence="2 3">
    <name type="scientific">Agromyces intestinalis</name>
    <dbReference type="NCBI Taxonomy" id="2592652"/>
    <lineage>
        <taxon>Bacteria</taxon>
        <taxon>Bacillati</taxon>
        <taxon>Actinomycetota</taxon>
        <taxon>Actinomycetes</taxon>
        <taxon>Micrococcales</taxon>
        <taxon>Microbacteriaceae</taxon>
        <taxon>Agromyces</taxon>
    </lineage>
</organism>
<dbReference type="EMBL" id="CP043505">
    <property type="protein sequence ID" value="QEO16045.1"/>
    <property type="molecule type" value="Genomic_DNA"/>
</dbReference>
<dbReference type="AlphaFoldDB" id="A0A5C1YKS2"/>